<keyword evidence="1" id="KW-0732">Signal</keyword>
<reference evidence="2 3" key="1">
    <citation type="submission" date="2020-10" db="EMBL/GenBank/DDBJ databases">
        <title>Haloactinobacterium sp. RN3S43, a bacterium isolated from saline soil.</title>
        <authorList>
            <person name="Sun J.-Q."/>
        </authorList>
    </citation>
    <scope>NUCLEOTIDE SEQUENCE [LARGE SCALE GENOMIC DNA]</scope>
    <source>
        <strain evidence="2 3">RN3S43</strain>
    </source>
</reference>
<protein>
    <recommendedName>
        <fullName evidence="4">Ig-like domain-containing protein</fullName>
    </recommendedName>
</protein>
<dbReference type="EMBL" id="CP063169">
    <property type="protein sequence ID" value="QOR69821.1"/>
    <property type="molecule type" value="Genomic_DNA"/>
</dbReference>
<gene>
    <name evidence="2" type="ORF">IM660_14315</name>
</gene>
<accession>A0A7M1SQV2</accession>
<dbReference type="Proteomes" id="UP000593758">
    <property type="component" value="Chromosome"/>
</dbReference>
<name>A0A7M1SQV2_9MICO</name>
<evidence type="ECO:0000313" key="3">
    <source>
        <dbReference type="Proteomes" id="UP000593758"/>
    </source>
</evidence>
<proteinExistence type="predicted"/>
<evidence type="ECO:0000313" key="2">
    <source>
        <dbReference type="EMBL" id="QOR69821.1"/>
    </source>
</evidence>
<sequence length="352" mass="36450">MTKHRGFHTACASIAVLTAGLVAATPSDAHAGTTAIPPGTTLVVQDETTTSSASLVTLATHVVTTSYTDEVRRIATSLPVSHSRSGSINTPDRFYFYTRVGCTSPVTGSSAIQITNILADESATLAPNLLVTFPDPGTYSCALTYKIVTGGTYDNGTDDMVVGTGGAVIADTPVTSTWATQCNWAAPYSTDPTACTYTSANEEEAIAIEFSQTSPARTPVETTIPAGTTASVRAAASLTGCGGSGGGSDMLLCGDTHESWRPSGARSNIEVIPVDSTDPTCAPTYSTNSPEDGVAYASIPLKVHHSPINNALTFTTSSTAGCPTEYRIAQHITTTSGETIVMHQNGSLLYVY</sequence>
<dbReference type="AlphaFoldDB" id="A0A7M1SQV2"/>
<dbReference type="KEGG" id="halt:IM660_14315"/>
<keyword evidence="3" id="KW-1185">Reference proteome</keyword>
<feature type="signal peptide" evidence="1">
    <location>
        <begin position="1"/>
        <end position="31"/>
    </location>
</feature>
<dbReference type="RefSeq" id="WP_193496484.1">
    <property type="nucleotide sequence ID" value="NZ_CP063169.1"/>
</dbReference>
<organism evidence="2 3">
    <name type="scientific">Ruania alkalisoli</name>
    <dbReference type="NCBI Taxonomy" id="2779775"/>
    <lineage>
        <taxon>Bacteria</taxon>
        <taxon>Bacillati</taxon>
        <taxon>Actinomycetota</taxon>
        <taxon>Actinomycetes</taxon>
        <taxon>Micrococcales</taxon>
        <taxon>Ruaniaceae</taxon>
        <taxon>Ruania</taxon>
    </lineage>
</organism>
<evidence type="ECO:0000256" key="1">
    <source>
        <dbReference type="SAM" id="SignalP"/>
    </source>
</evidence>
<feature type="chain" id="PRO_5032781798" description="Ig-like domain-containing protein" evidence="1">
    <location>
        <begin position="32"/>
        <end position="352"/>
    </location>
</feature>
<evidence type="ECO:0008006" key="4">
    <source>
        <dbReference type="Google" id="ProtNLM"/>
    </source>
</evidence>